<dbReference type="GO" id="GO:0005829">
    <property type="term" value="C:cytosol"/>
    <property type="evidence" value="ECO:0007669"/>
    <property type="project" value="TreeGrafter"/>
</dbReference>
<proteinExistence type="inferred from homology"/>
<dbReference type="EC" id="3.4.19.12" evidence="2"/>
<gene>
    <name evidence="5" type="ORF">Bpfe_010256</name>
</gene>
<evidence type="ECO:0000256" key="3">
    <source>
        <dbReference type="SAM" id="MobiDB-lite"/>
    </source>
</evidence>
<dbReference type="GO" id="GO:0140934">
    <property type="term" value="F:histone deubiquitinase activity"/>
    <property type="evidence" value="ECO:0007669"/>
    <property type="project" value="UniProtKB-UniRule"/>
</dbReference>
<keyword evidence="6" id="KW-1185">Reference proteome</keyword>
<dbReference type="InterPro" id="IPR033979">
    <property type="entry name" value="MINDY_domain"/>
</dbReference>
<feature type="non-terminal residue" evidence="5">
    <location>
        <position position="1"/>
    </location>
</feature>
<dbReference type="InterPro" id="IPR007518">
    <property type="entry name" value="MINDY"/>
</dbReference>
<dbReference type="GO" id="GO:1990380">
    <property type="term" value="F:K48-linked deubiquitinase activity"/>
    <property type="evidence" value="ECO:0007669"/>
    <property type="project" value="UniProtKB-UniRule"/>
</dbReference>
<reference evidence="5" key="2">
    <citation type="submission" date="2023-04" db="EMBL/GenBank/DDBJ databases">
        <authorList>
            <person name="Bu L."/>
            <person name="Lu L."/>
            <person name="Laidemitt M.R."/>
            <person name="Zhang S.M."/>
            <person name="Mutuku M."/>
            <person name="Mkoji G."/>
            <person name="Steinauer M."/>
            <person name="Loker E.S."/>
        </authorList>
    </citation>
    <scope>NUCLEOTIDE SEQUENCE</scope>
    <source>
        <strain evidence="5">KasaAsao</strain>
        <tissue evidence="5">Whole Snail</tissue>
    </source>
</reference>
<comment type="function">
    <text evidence="2">Hydrolase that can specifically remove 'Lys-48'-linked conjugated ubiquitin from proteins. Has exodeubiquitinase activity and has a preference for long polyubiquitin chains. May play a regulatory role at the level of protein turnover.</text>
</comment>
<dbReference type="GO" id="GO:0016807">
    <property type="term" value="F:cysteine-type carboxypeptidase activity"/>
    <property type="evidence" value="ECO:0007669"/>
    <property type="project" value="TreeGrafter"/>
</dbReference>
<dbReference type="AlphaFoldDB" id="A0AAD8FCZ1"/>
<comment type="caution">
    <text evidence="5">The sequence shown here is derived from an EMBL/GenBank/DDBJ whole genome shotgun (WGS) entry which is preliminary data.</text>
</comment>
<dbReference type="Proteomes" id="UP001233172">
    <property type="component" value="Unassembled WGS sequence"/>
</dbReference>
<keyword evidence="2" id="KW-0378">Hydrolase</keyword>
<comment type="similarity">
    <text evidence="1 2">Belongs to the MINDY deubiquitinase family. FAM63 subfamily.</text>
</comment>
<evidence type="ECO:0000259" key="4">
    <source>
        <dbReference type="Pfam" id="PF04424"/>
    </source>
</evidence>
<evidence type="ECO:0000256" key="2">
    <source>
        <dbReference type="RuleBase" id="RU367139"/>
    </source>
</evidence>
<reference evidence="5" key="1">
    <citation type="journal article" date="2023" name="PLoS Negl. Trop. Dis.">
        <title>A genome sequence for Biomphalaria pfeifferi, the major vector snail for the human-infecting parasite Schistosoma mansoni.</title>
        <authorList>
            <person name="Bu L."/>
            <person name="Lu L."/>
            <person name="Laidemitt M.R."/>
            <person name="Zhang S.M."/>
            <person name="Mutuku M."/>
            <person name="Mkoji G."/>
            <person name="Steinauer M."/>
            <person name="Loker E.S."/>
        </authorList>
    </citation>
    <scope>NUCLEOTIDE SEQUENCE</scope>
    <source>
        <strain evidence="5">KasaAsao</strain>
    </source>
</reference>
<keyword evidence="2" id="KW-0645">Protease</keyword>
<feature type="region of interest" description="Disordered" evidence="3">
    <location>
        <begin position="287"/>
        <end position="342"/>
    </location>
</feature>
<feature type="compositionally biased region" description="Basic and acidic residues" evidence="3">
    <location>
        <begin position="321"/>
        <end position="342"/>
    </location>
</feature>
<accession>A0AAD8FCZ1</accession>
<dbReference type="Pfam" id="PF04424">
    <property type="entry name" value="MINDY_DUB"/>
    <property type="match status" value="1"/>
</dbReference>
<sequence>VKLAPMLEMITSEQLMTHLGECILDNMPQNLSQTCQANYEQNMQDAMSVMHKLQTGLDVNVKFTGVADFEYTPELIIFDLLEISLYHGWLVDPQDSETVKIVNQDSYNQLVEKIIFLKHADNQEDVTQALIAEQFLDRTASQLTYHGLCELASVVKENEPCVFFRNNHFSTLYKHNNEMFLLVTDQGFLTESNVVWETLSTVDGDCHFTDATFRTFTKQAASIEAIPDPAVPVGSPEQIDHDYQVALYLQEEASADLNPAWGGGYTQDMSTLAQYDHDLALRLQEEEDKRERAEQQRIAQAAGGGGSQPVGFVRGPPSDSQQRRGGDREERRAEKEKNCHIL</sequence>
<keyword evidence="2" id="KW-0788">Thiol protease</keyword>
<evidence type="ECO:0000256" key="1">
    <source>
        <dbReference type="ARBA" id="ARBA00006616"/>
    </source>
</evidence>
<dbReference type="GO" id="GO:0004843">
    <property type="term" value="F:cysteine-type deubiquitinase activity"/>
    <property type="evidence" value="ECO:0007669"/>
    <property type="project" value="UniProtKB-UniRule"/>
</dbReference>
<dbReference type="GO" id="GO:0036435">
    <property type="term" value="F:K48-linked polyubiquitin modification-dependent protein binding"/>
    <property type="evidence" value="ECO:0007669"/>
    <property type="project" value="UniProtKB-UniRule"/>
</dbReference>
<comment type="catalytic activity">
    <reaction evidence="2">
        <text>Thiol-dependent hydrolysis of ester, thioester, amide, peptide and isopeptide bonds formed by the C-terminal Gly of ubiquitin (a 76-residue protein attached to proteins as an intracellular targeting signal).</text>
        <dbReference type="EC" id="3.4.19.12"/>
    </reaction>
</comment>
<evidence type="ECO:0000313" key="6">
    <source>
        <dbReference type="Proteomes" id="UP001233172"/>
    </source>
</evidence>
<dbReference type="PANTHER" id="PTHR18063">
    <property type="entry name" value="NF-E2 INDUCIBLE PROTEIN"/>
    <property type="match status" value="1"/>
</dbReference>
<dbReference type="EMBL" id="JASAOG010000036">
    <property type="protein sequence ID" value="KAK0060422.1"/>
    <property type="molecule type" value="Genomic_DNA"/>
</dbReference>
<dbReference type="GO" id="GO:0071108">
    <property type="term" value="P:protein K48-linked deubiquitination"/>
    <property type="evidence" value="ECO:0007669"/>
    <property type="project" value="TreeGrafter"/>
</dbReference>
<name>A0AAD8FCZ1_BIOPF</name>
<protein>
    <recommendedName>
        <fullName evidence="2">Ubiquitin carboxyl-terminal hydrolase</fullName>
        <ecNumber evidence="2">3.4.19.12</ecNumber>
    </recommendedName>
</protein>
<keyword evidence="2" id="KW-0833">Ubl conjugation pathway</keyword>
<organism evidence="5 6">
    <name type="scientific">Biomphalaria pfeifferi</name>
    <name type="common">Bloodfluke planorb</name>
    <name type="synonym">Freshwater snail</name>
    <dbReference type="NCBI Taxonomy" id="112525"/>
    <lineage>
        <taxon>Eukaryota</taxon>
        <taxon>Metazoa</taxon>
        <taxon>Spiralia</taxon>
        <taxon>Lophotrochozoa</taxon>
        <taxon>Mollusca</taxon>
        <taxon>Gastropoda</taxon>
        <taxon>Heterobranchia</taxon>
        <taxon>Euthyneura</taxon>
        <taxon>Panpulmonata</taxon>
        <taxon>Hygrophila</taxon>
        <taxon>Lymnaeoidea</taxon>
        <taxon>Planorbidae</taxon>
        <taxon>Biomphalaria</taxon>
    </lineage>
</organism>
<evidence type="ECO:0000313" key="5">
    <source>
        <dbReference type="EMBL" id="KAK0060422.1"/>
    </source>
</evidence>
<dbReference type="GO" id="GO:0071944">
    <property type="term" value="C:cell periphery"/>
    <property type="evidence" value="ECO:0007669"/>
    <property type="project" value="TreeGrafter"/>
</dbReference>
<feature type="domain" description="MINDY deubiquitinase" evidence="4">
    <location>
        <begin position="5"/>
        <end position="213"/>
    </location>
</feature>
<dbReference type="PANTHER" id="PTHR18063:SF6">
    <property type="entry name" value="UBIQUITIN CARBOXYL-TERMINAL HYDROLASE"/>
    <property type="match status" value="1"/>
</dbReference>
<dbReference type="GO" id="GO:0006508">
    <property type="term" value="P:proteolysis"/>
    <property type="evidence" value="ECO:0007669"/>
    <property type="project" value="UniProtKB-KW"/>
</dbReference>